<feature type="compositionally biased region" description="Polar residues" evidence="1">
    <location>
        <begin position="618"/>
        <end position="634"/>
    </location>
</feature>
<feature type="domain" description="D-isomer specific 2-hydroxyacid dehydrogenase catalytic" evidence="2">
    <location>
        <begin position="45"/>
        <end position="292"/>
    </location>
</feature>
<dbReference type="WBParaSite" id="scaffold4909_cov298.g8805">
    <property type="protein sequence ID" value="scaffold4909_cov298.g8805"/>
    <property type="gene ID" value="scaffold4909_cov298.g8805"/>
</dbReference>
<dbReference type="GO" id="GO:0051287">
    <property type="term" value="F:NAD binding"/>
    <property type="evidence" value="ECO:0007669"/>
    <property type="project" value="InterPro"/>
</dbReference>
<evidence type="ECO:0000259" key="2">
    <source>
        <dbReference type="Pfam" id="PF00389"/>
    </source>
</evidence>
<dbReference type="InterPro" id="IPR006140">
    <property type="entry name" value="D-isomer_DH_NAD-bd"/>
</dbReference>
<evidence type="ECO:0000256" key="1">
    <source>
        <dbReference type="SAM" id="MobiDB-lite"/>
    </source>
</evidence>
<dbReference type="GO" id="GO:0140297">
    <property type="term" value="F:DNA-binding transcription factor binding"/>
    <property type="evidence" value="ECO:0007669"/>
    <property type="project" value="TreeGrafter"/>
</dbReference>
<feature type="region of interest" description="Disordered" evidence="1">
    <location>
        <begin position="352"/>
        <end position="380"/>
    </location>
</feature>
<accession>A0A915MUM8</accession>
<dbReference type="Pfam" id="PF00389">
    <property type="entry name" value="2-Hacid_dh"/>
    <property type="match status" value="1"/>
</dbReference>
<feature type="compositionally biased region" description="Low complexity" evidence="1">
    <location>
        <begin position="477"/>
        <end position="487"/>
    </location>
</feature>
<evidence type="ECO:0000259" key="3">
    <source>
        <dbReference type="Pfam" id="PF02826"/>
    </source>
</evidence>
<feature type="region of interest" description="Disordered" evidence="1">
    <location>
        <begin position="1"/>
        <end position="22"/>
    </location>
</feature>
<dbReference type="Pfam" id="PF02826">
    <property type="entry name" value="2-Hacid_dh_C"/>
    <property type="match status" value="2"/>
</dbReference>
<feature type="compositionally biased region" description="Polar residues" evidence="1">
    <location>
        <begin position="510"/>
        <end position="522"/>
    </location>
</feature>
<reference evidence="5" key="1">
    <citation type="submission" date="2022-11" db="UniProtKB">
        <authorList>
            <consortium name="WormBaseParasite"/>
        </authorList>
    </citation>
    <scope>IDENTIFICATION</scope>
</reference>
<protein>
    <submittedName>
        <fullName evidence="5">Uncharacterized protein</fullName>
    </submittedName>
</protein>
<feature type="compositionally biased region" description="Polar residues" evidence="1">
    <location>
        <begin position="488"/>
        <end position="501"/>
    </location>
</feature>
<feature type="domain" description="D-isomer specific 2-hydroxyacid dehydrogenase NAD-binding" evidence="3">
    <location>
        <begin position="114"/>
        <end position="182"/>
    </location>
</feature>
<sequence>MGGGKTSLINSTNNQQQQSSSSVSNKPLVALLDGRDCSVEMPLLKVLNEAVAAFLYTIRITREDLVKFRSLKMLVKIGNPDLSNIDVDAATQLGIAVCNTPADALEETADHTMSLILNLYRRTYWLAQGSADKTKPTNLKNPQELREGMSGTRRIRGQTLGIVGFGRVGCAVALRAKTFGFRSTLDRLKFGAFLINTSDPDLIDQQALIAFLKSGHVKGAALDIPCCGDSQQTESTGKIEEALLNSPNVICTPSFAAWFSEESLKDLRISAAREVRNALTGSIPESLQNCVNKDQLLTIRLAALQQRFPIPQAFALAGVGEDSFGLHPQNNLPPSLPLNLLTDQFFINQNNNLPQQPKRSISTVPQSSTTTASAPSSLETDSSAAANFVNNATALMAYQGLMMRNPQYFAAAAGFSSPPTTCSSAASLHHGNVGGGPSFEFSPPPNFLGSIPSIPYNITGGIPPFSIAATTPTIGETSTANNSSNNSYLQQQPPISSSRGISKSPVPNKLSPQQKCGGSVSQPGFDGCTADNSNNSQWSPISENSTCQANRDQQDTKIISEHKVEIYEETDYNNQQPSPRRILPRTSTPYSPEGRQLVIDDNAEDHDNNNNSDGTNNHQIQHNFSGNFNNGGTE</sequence>
<feature type="compositionally biased region" description="Low complexity" evidence="1">
    <location>
        <begin position="10"/>
        <end position="22"/>
    </location>
</feature>
<evidence type="ECO:0000313" key="4">
    <source>
        <dbReference type="Proteomes" id="UP000887561"/>
    </source>
</evidence>
<dbReference type="InterPro" id="IPR051638">
    <property type="entry name" value="CTBP_dehydrogenase"/>
</dbReference>
<dbReference type="AlphaFoldDB" id="A0A915MUM8"/>
<evidence type="ECO:0000313" key="5">
    <source>
        <dbReference type="WBParaSite" id="scaffold4909_cov298.g8805"/>
    </source>
</evidence>
<name>A0A915MUM8_MELJA</name>
<proteinExistence type="predicted"/>
<dbReference type="Gene3D" id="3.40.50.720">
    <property type="entry name" value="NAD(P)-binding Rossmann-like Domain"/>
    <property type="match status" value="4"/>
</dbReference>
<dbReference type="InterPro" id="IPR036291">
    <property type="entry name" value="NAD(P)-bd_dom_sf"/>
</dbReference>
<dbReference type="Proteomes" id="UP000887561">
    <property type="component" value="Unplaced"/>
</dbReference>
<feature type="domain" description="D-isomer specific 2-hydroxyacid dehydrogenase NAD-binding" evidence="3">
    <location>
        <begin position="183"/>
        <end position="253"/>
    </location>
</feature>
<dbReference type="GO" id="GO:0001221">
    <property type="term" value="F:transcription coregulator binding"/>
    <property type="evidence" value="ECO:0007669"/>
    <property type="project" value="TreeGrafter"/>
</dbReference>
<feature type="compositionally biased region" description="Polar residues" evidence="1">
    <location>
        <begin position="530"/>
        <end position="551"/>
    </location>
</feature>
<dbReference type="GO" id="GO:0003714">
    <property type="term" value="F:transcription corepressor activity"/>
    <property type="evidence" value="ECO:0007669"/>
    <property type="project" value="TreeGrafter"/>
</dbReference>
<feature type="region of interest" description="Disordered" evidence="1">
    <location>
        <begin position="567"/>
        <end position="634"/>
    </location>
</feature>
<dbReference type="SUPFAM" id="SSF51735">
    <property type="entry name" value="NAD(P)-binding Rossmann-fold domains"/>
    <property type="match status" value="1"/>
</dbReference>
<dbReference type="InterPro" id="IPR006139">
    <property type="entry name" value="D-isomer_2_OHA_DH_cat_dom"/>
</dbReference>
<dbReference type="GO" id="GO:0005634">
    <property type="term" value="C:nucleus"/>
    <property type="evidence" value="ECO:0007669"/>
    <property type="project" value="TreeGrafter"/>
</dbReference>
<feature type="compositionally biased region" description="Polar residues" evidence="1">
    <location>
        <begin position="352"/>
        <end position="361"/>
    </location>
</feature>
<keyword evidence="4" id="KW-1185">Reference proteome</keyword>
<dbReference type="PANTHER" id="PTHR46029:SF7">
    <property type="entry name" value="C-TERMINAL-BINDING PROTEIN"/>
    <property type="match status" value="1"/>
</dbReference>
<organism evidence="4 5">
    <name type="scientific">Meloidogyne javanica</name>
    <name type="common">Root-knot nematode worm</name>
    <dbReference type="NCBI Taxonomy" id="6303"/>
    <lineage>
        <taxon>Eukaryota</taxon>
        <taxon>Metazoa</taxon>
        <taxon>Ecdysozoa</taxon>
        <taxon>Nematoda</taxon>
        <taxon>Chromadorea</taxon>
        <taxon>Rhabditida</taxon>
        <taxon>Tylenchina</taxon>
        <taxon>Tylenchomorpha</taxon>
        <taxon>Tylenchoidea</taxon>
        <taxon>Meloidogynidae</taxon>
        <taxon>Meloidogyninae</taxon>
        <taxon>Meloidogyne</taxon>
        <taxon>Meloidogyne incognita group</taxon>
    </lineage>
</organism>
<feature type="compositionally biased region" description="Low complexity" evidence="1">
    <location>
        <begin position="362"/>
        <end position="377"/>
    </location>
</feature>
<dbReference type="GO" id="GO:0003713">
    <property type="term" value="F:transcription coactivator activity"/>
    <property type="evidence" value="ECO:0007669"/>
    <property type="project" value="TreeGrafter"/>
</dbReference>
<dbReference type="GO" id="GO:0006357">
    <property type="term" value="P:regulation of transcription by RNA polymerase II"/>
    <property type="evidence" value="ECO:0007669"/>
    <property type="project" value="TreeGrafter"/>
</dbReference>
<dbReference type="SUPFAM" id="SSF52283">
    <property type="entry name" value="Formate/glycerate dehydrogenase catalytic domain-like"/>
    <property type="match status" value="1"/>
</dbReference>
<feature type="region of interest" description="Disordered" evidence="1">
    <location>
        <begin position="476"/>
        <end position="553"/>
    </location>
</feature>
<dbReference type="GO" id="GO:0016616">
    <property type="term" value="F:oxidoreductase activity, acting on the CH-OH group of donors, NAD or NADP as acceptor"/>
    <property type="evidence" value="ECO:0007669"/>
    <property type="project" value="InterPro"/>
</dbReference>
<dbReference type="PANTHER" id="PTHR46029">
    <property type="entry name" value="C-TERMINAL-BINDING PROTEIN"/>
    <property type="match status" value="1"/>
</dbReference>